<keyword evidence="2" id="KW-0732">Signal</keyword>
<dbReference type="GO" id="GO:0019239">
    <property type="term" value="F:deaminase activity"/>
    <property type="evidence" value="ECO:0007669"/>
    <property type="project" value="TreeGrafter"/>
</dbReference>
<dbReference type="GO" id="GO:0005829">
    <property type="term" value="C:cytosol"/>
    <property type="evidence" value="ECO:0007669"/>
    <property type="project" value="TreeGrafter"/>
</dbReference>
<dbReference type="AlphaFoldDB" id="A0A7H0LDZ7"/>
<proteinExistence type="inferred from homology"/>
<evidence type="ECO:0000256" key="1">
    <source>
        <dbReference type="ARBA" id="ARBA00010552"/>
    </source>
</evidence>
<keyword evidence="4" id="KW-1185">Reference proteome</keyword>
<sequence length="148" mass="15486">MKRAILLACALAIPAAASAQEMSNPSTVAPPIGRYSHLAVVPSGPDMLYVAGQVGNAPDGSIPADAEAQYERALRNVVAILASQGATPHNLVKLNVYLVKPIAYERSAAIRAAVLGDAVPPSTLVYVVRLARPDLLVEVDAIAVRPER</sequence>
<dbReference type="CDD" id="cd00448">
    <property type="entry name" value="YjgF_YER057c_UK114_family"/>
    <property type="match status" value="1"/>
</dbReference>
<name>A0A7H0LDZ7_9SPHN</name>
<reference evidence="3 4" key="1">
    <citation type="submission" date="2020-09" db="EMBL/GenBank/DDBJ databases">
        <title>Sphingomonas sp., a new species isolated from pork steak.</title>
        <authorList>
            <person name="Heidler von Heilborn D."/>
        </authorList>
    </citation>
    <scope>NUCLEOTIDE SEQUENCE [LARGE SCALE GENOMIC DNA]</scope>
    <source>
        <strain evidence="4">S8-3T</strain>
    </source>
</reference>
<feature type="chain" id="PRO_5028919401" evidence="2">
    <location>
        <begin position="20"/>
        <end position="148"/>
    </location>
</feature>
<comment type="similarity">
    <text evidence="1">Belongs to the RutC family.</text>
</comment>
<dbReference type="Pfam" id="PF01042">
    <property type="entry name" value="Ribonuc_L-PSP"/>
    <property type="match status" value="1"/>
</dbReference>
<dbReference type="RefSeq" id="WP_187760246.1">
    <property type="nucleotide sequence ID" value="NZ_CP061038.1"/>
</dbReference>
<dbReference type="Gene3D" id="3.30.1330.40">
    <property type="entry name" value="RutC-like"/>
    <property type="match status" value="1"/>
</dbReference>
<gene>
    <name evidence="3" type="ORF">H3Z74_13970</name>
</gene>
<organism evidence="3 4">
    <name type="scientific">Sphingomonas alpina</name>
    <dbReference type="NCBI Taxonomy" id="653931"/>
    <lineage>
        <taxon>Bacteria</taxon>
        <taxon>Pseudomonadati</taxon>
        <taxon>Pseudomonadota</taxon>
        <taxon>Alphaproteobacteria</taxon>
        <taxon>Sphingomonadales</taxon>
        <taxon>Sphingomonadaceae</taxon>
        <taxon>Sphingomonas</taxon>
    </lineage>
</organism>
<evidence type="ECO:0000313" key="4">
    <source>
        <dbReference type="Proteomes" id="UP000516148"/>
    </source>
</evidence>
<protein>
    <submittedName>
        <fullName evidence="3">RidA family protein</fullName>
    </submittedName>
</protein>
<dbReference type="InterPro" id="IPR006175">
    <property type="entry name" value="YjgF/YER057c/UK114"/>
</dbReference>
<dbReference type="SUPFAM" id="SSF55298">
    <property type="entry name" value="YjgF-like"/>
    <property type="match status" value="1"/>
</dbReference>
<dbReference type="EMBL" id="CP061038">
    <property type="protein sequence ID" value="QNQ07900.1"/>
    <property type="molecule type" value="Genomic_DNA"/>
</dbReference>
<dbReference type="PANTHER" id="PTHR11803">
    <property type="entry name" value="2-IMINOBUTANOATE/2-IMINOPROPANOATE DEAMINASE RIDA"/>
    <property type="match status" value="1"/>
</dbReference>
<dbReference type="InterPro" id="IPR035959">
    <property type="entry name" value="RutC-like_sf"/>
</dbReference>
<evidence type="ECO:0000313" key="3">
    <source>
        <dbReference type="EMBL" id="QNQ07900.1"/>
    </source>
</evidence>
<dbReference type="Proteomes" id="UP000516148">
    <property type="component" value="Chromosome"/>
</dbReference>
<feature type="signal peptide" evidence="2">
    <location>
        <begin position="1"/>
        <end position="19"/>
    </location>
</feature>
<accession>A0A7H0LDZ7</accession>
<evidence type="ECO:0000256" key="2">
    <source>
        <dbReference type="SAM" id="SignalP"/>
    </source>
</evidence>
<dbReference type="PANTHER" id="PTHR11803:SF58">
    <property type="entry name" value="PROTEIN HMF1-RELATED"/>
    <property type="match status" value="1"/>
</dbReference>
<dbReference type="KEGG" id="spap:H3Z74_13970"/>